<feature type="non-terminal residue" evidence="1">
    <location>
        <position position="1"/>
    </location>
</feature>
<dbReference type="AlphaFoldDB" id="A0A2H3JEL1"/>
<organism evidence="1 2">
    <name type="scientific">Wolfiporia cocos (strain MD-104)</name>
    <name type="common">Brown rot fungus</name>
    <dbReference type="NCBI Taxonomy" id="742152"/>
    <lineage>
        <taxon>Eukaryota</taxon>
        <taxon>Fungi</taxon>
        <taxon>Dikarya</taxon>
        <taxon>Basidiomycota</taxon>
        <taxon>Agaricomycotina</taxon>
        <taxon>Agaricomycetes</taxon>
        <taxon>Polyporales</taxon>
        <taxon>Phaeolaceae</taxon>
        <taxon>Wolfiporia</taxon>
    </lineage>
</organism>
<accession>A0A2H3JEL1</accession>
<dbReference type="STRING" id="742152.A0A2H3JEL1"/>
<dbReference type="Proteomes" id="UP000218811">
    <property type="component" value="Unassembled WGS sequence"/>
</dbReference>
<dbReference type="OMA" id="THEDNQD"/>
<dbReference type="OrthoDB" id="3267098at2759"/>
<reference evidence="1 2" key="1">
    <citation type="journal article" date="2012" name="Science">
        <title>The Paleozoic origin of enzymatic lignin decomposition reconstructed from 31 fungal genomes.</title>
        <authorList>
            <person name="Floudas D."/>
            <person name="Binder M."/>
            <person name="Riley R."/>
            <person name="Barry K."/>
            <person name="Blanchette R.A."/>
            <person name="Henrissat B."/>
            <person name="Martinez A.T."/>
            <person name="Otillar R."/>
            <person name="Spatafora J.W."/>
            <person name="Yadav J.S."/>
            <person name="Aerts A."/>
            <person name="Benoit I."/>
            <person name="Boyd A."/>
            <person name="Carlson A."/>
            <person name="Copeland A."/>
            <person name="Coutinho P.M."/>
            <person name="de Vries R.P."/>
            <person name="Ferreira P."/>
            <person name="Findley K."/>
            <person name="Foster B."/>
            <person name="Gaskell J."/>
            <person name="Glotzer D."/>
            <person name="Gorecki P."/>
            <person name="Heitman J."/>
            <person name="Hesse C."/>
            <person name="Hori C."/>
            <person name="Igarashi K."/>
            <person name="Jurgens J.A."/>
            <person name="Kallen N."/>
            <person name="Kersten P."/>
            <person name="Kohler A."/>
            <person name="Kuees U."/>
            <person name="Kumar T.K.A."/>
            <person name="Kuo A."/>
            <person name="LaButti K."/>
            <person name="Larrondo L.F."/>
            <person name="Lindquist E."/>
            <person name="Ling A."/>
            <person name="Lombard V."/>
            <person name="Lucas S."/>
            <person name="Lundell T."/>
            <person name="Martin R."/>
            <person name="McLaughlin D.J."/>
            <person name="Morgenstern I."/>
            <person name="Morin E."/>
            <person name="Murat C."/>
            <person name="Nagy L.G."/>
            <person name="Nolan M."/>
            <person name="Ohm R.A."/>
            <person name="Patyshakuliyeva A."/>
            <person name="Rokas A."/>
            <person name="Ruiz-Duenas F.J."/>
            <person name="Sabat G."/>
            <person name="Salamov A."/>
            <person name="Samejima M."/>
            <person name="Schmutz J."/>
            <person name="Slot J.C."/>
            <person name="St John F."/>
            <person name="Stenlid J."/>
            <person name="Sun H."/>
            <person name="Sun S."/>
            <person name="Syed K."/>
            <person name="Tsang A."/>
            <person name="Wiebenga A."/>
            <person name="Young D."/>
            <person name="Pisabarro A."/>
            <person name="Eastwood D.C."/>
            <person name="Martin F."/>
            <person name="Cullen D."/>
            <person name="Grigoriev I.V."/>
            <person name="Hibbett D.S."/>
        </authorList>
    </citation>
    <scope>NUCLEOTIDE SEQUENCE [LARGE SCALE GENOMIC DNA]</scope>
    <source>
        <strain evidence="1 2">MD-104</strain>
    </source>
</reference>
<gene>
    <name evidence="1" type="ORF">WOLCODRAFT_83439</name>
</gene>
<evidence type="ECO:0000313" key="2">
    <source>
        <dbReference type="Proteomes" id="UP000218811"/>
    </source>
</evidence>
<keyword evidence="2" id="KW-1185">Reference proteome</keyword>
<sequence>NFIPILKNHLLSCLMVHEFDGDENEFTPEEHVTLKILKNKIYFHKVVRVKYTTYNMRCDQGTINPRTHPDVMVLTHEDNQDHNANTHPYWYVHIIGIFHIMVEHTSIYSTSKRPHCMDFLWVHWFGQDLSALGGFQTCRLHHIGFVPDDDRNAFSFLEPDNILHTAHLIPAFTDGCTDRLLGSSGTYQIHGEDDMDYKNCYVNM</sequence>
<dbReference type="EMBL" id="KB467909">
    <property type="protein sequence ID" value="PCH37179.1"/>
    <property type="molecule type" value="Genomic_DNA"/>
</dbReference>
<protein>
    <submittedName>
        <fullName evidence="1">Uncharacterized protein</fullName>
    </submittedName>
</protein>
<proteinExistence type="predicted"/>
<evidence type="ECO:0000313" key="1">
    <source>
        <dbReference type="EMBL" id="PCH37179.1"/>
    </source>
</evidence>
<name>A0A2H3JEL1_WOLCO</name>